<gene>
    <name evidence="2" type="ORF">A7U60_g5046</name>
</gene>
<feature type="region of interest" description="Disordered" evidence="1">
    <location>
        <begin position="340"/>
        <end position="462"/>
    </location>
</feature>
<accession>A0A9Q5HXQ1</accession>
<comment type="caution">
    <text evidence="2">The sequence shown here is derived from an EMBL/GenBank/DDBJ whole genome shotgun (WGS) entry which is preliminary data.</text>
</comment>
<organism evidence="2 3">
    <name type="scientific">Sanghuangporus baumii</name>
    <name type="common">Phellinus baumii</name>
    <dbReference type="NCBI Taxonomy" id="108892"/>
    <lineage>
        <taxon>Eukaryota</taxon>
        <taxon>Fungi</taxon>
        <taxon>Dikarya</taxon>
        <taxon>Basidiomycota</taxon>
        <taxon>Agaricomycotina</taxon>
        <taxon>Agaricomycetes</taxon>
        <taxon>Hymenochaetales</taxon>
        <taxon>Hymenochaetaceae</taxon>
        <taxon>Sanghuangporus</taxon>
    </lineage>
</organism>
<evidence type="ECO:0000313" key="2">
    <source>
        <dbReference type="EMBL" id="OCB87909.1"/>
    </source>
</evidence>
<keyword evidence="3" id="KW-1185">Reference proteome</keyword>
<evidence type="ECO:0000313" key="3">
    <source>
        <dbReference type="Proteomes" id="UP000757232"/>
    </source>
</evidence>
<reference evidence="2" key="1">
    <citation type="submission" date="2016-06" db="EMBL/GenBank/DDBJ databases">
        <title>Draft Genome sequence of the fungus Inonotus baumii.</title>
        <authorList>
            <person name="Zhu H."/>
            <person name="Lin W."/>
        </authorList>
    </citation>
    <scope>NUCLEOTIDE SEQUENCE</scope>
    <source>
        <strain evidence="2">821</strain>
    </source>
</reference>
<dbReference type="AlphaFoldDB" id="A0A9Q5HXQ1"/>
<dbReference type="Proteomes" id="UP000757232">
    <property type="component" value="Unassembled WGS sequence"/>
</dbReference>
<protein>
    <submittedName>
        <fullName evidence="2">Uncharacterized protein</fullName>
    </submittedName>
</protein>
<proteinExistence type="predicted"/>
<dbReference type="EMBL" id="LNZH02000187">
    <property type="protein sequence ID" value="OCB87909.1"/>
    <property type="molecule type" value="Genomic_DNA"/>
</dbReference>
<feature type="compositionally biased region" description="Low complexity" evidence="1">
    <location>
        <begin position="444"/>
        <end position="455"/>
    </location>
</feature>
<evidence type="ECO:0000256" key="1">
    <source>
        <dbReference type="SAM" id="MobiDB-lite"/>
    </source>
</evidence>
<name>A0A9Q5HXQ1_SANBA</name>
<dbReference type="OrthoDB" id="5338195at2759"/>
<sequence>MSVPLKIPVGDTPDWETKEYKDEGTLNSVFESSALYYSLRQSRNAWLSKVFPRFTSKSKAKGQKDVVQPLHNLRFISKCDLEIGPHIFADTSVYEAHYLSEPPQYATGISPTYAPTTSYSQTTSGTFTYPLTSYNPYVAPAAPMTPLVPPGPEMKDPDVTPALIARVNEAAATNPTLHNLLQIAAAGDASIDQLRTLGFFIQQLAAVQQQQAQSTSSPTTNFLGTQQTTPQSAFMQAANYSPPHVIPKKHDLILEFRENHTERFLVPREIVACEQEIQPSQTFRKDIVLYTFVPFLNDEIKFRASSSTSSRTPTVIRFLNVSDAIWETIRGWSCENEFPMKPIRPSVSSETTSRRNRTRKPATQVSSEVKARMDVPSADVQAAPSLGTEESASVKETGPVRRKSNPRIGAGSAPGTADSLFFINTIAPRPQPLQSHPEAPPTATPTTAPTTDDPAQPSEGTA</sequence>